<gene>
    <name evidence="3" type="ORF">PU560_15315</name>
</gene>
<sequence length="153" mass="15847">MTTSGAAGGGRAAKPGSAGAPPVRGGVIRVSDTPAVHGLAGHPGTAAHRLVRPGTEWSRWLHLTLNVIEQHGGIEPHYHDGVEADHAYFVLSGTLRARIDDKEFDAGPDELLIFPCGAVHGFTVTSPEGARVLRLGAAADGKTSGNSVFVDLE</sequence>
<reference evidence="3" key="1">
    <citation type="submission" date="2023-02" db="EMBL/GenBank/DDBJ databases">
        <title>Georgenia sp.10Sc9-8, isolated from a soil sample collected from the Taklamakan desert.</title>
        <authorList>
            <person name="Liu S."/>
        </authorList>
    </citation>
    <scope>NUCLEOTIDE SEQUENCE</scope>
    <source>
        <strain evidence="3">10Sc9-8</strain>
    </source>
</reference>
<dbReference type="InterPro" id="IPR013096">
    <property type="entry name" value="Cupin_2"/>
</dbReference>
<feature type="compositionally biased region" description="Gly residues" evidence="1">
    <location>
        <begin position="1"/>
        <end position="11"/>
    </location>
</feature>
<feature type="domain" description="Cupin type-2" evidence="2">
    <location>
        <begin position="68"/>
        <end position="133"/>
    </location>
</feature>
<dbReference type="SUPFAM" id="SSF51182">
    <property type="entry name" value="RmlC-like cupins"/>
    <property type="match status" value="1"/>
</dbReference>
<dbReference type="Pfam" id="PF07883">
    <property type="entry name" value="Cupin_2"/>
    <property type="match status" value="1"/>
</dbReference>
<evidence type="ECO:0000256" key="1">
    <source>
        <dbReference type="SAM" id="MobiDB-lite"/>
    </source>
</evidence>
<feature type="region of interest" description="Disordered" evidence="1">
    <location>
        <begin position="1"/>
        <end position="26"/>
    </location>
</feature>
<keyword evidence="4" id="KW-1185">Reference proteome</keyword>
<proteinExistence type="predicted"/>
<organism evidence="3 4">
    <name type="scientific">Georgenia halotolerans</name>
    <dbReference type="NCBI Taxonomy" id="3028317"/>
    <lineage>
        <taxon>Bacteria</taxon>
        <taxon>Bacillati</taxon>
        <taxon>Actinomycetota</taxon>
        <taxon>Actinomycetes</taxon>
        <taxon>Micrococcales</taxon>
        <taxon>Bogoriellaceae</taxon>
        <taxon>Georgenia</taxon>
    </lineage>
</organism>
<dbReference type="EMBL" id="JARACI010001159">
    <property type="protein sequence ID" value="MDD9207824.1"/>
    <property type="molecule type" value="Genomic_DNA"/>
</dbReference>
<evidence type="ECO:0000313" key="3">
    <source>
        <dbReference type="EMBL" id="MDD9207824.1"/>
    </source>
</evidence>
<evidence type="ECO:0000259" key="2">
    <source>
        <dbReference type="Pfam" id="PF07883"/>
    </source>
</evidence>
<comment type="caution">
    <text evidence="3">The sequence shown here is derived from an EMBL/GenBank/DDBJ whole genome shotgun (WGS) entry which is preliminary data.</text>
</comment>
<protein>
    <submittedName>
        <fullName evidence="3">Cupin domain-containing protein</fullName>
    </submittedName>
</protein>
<dbReference type="Gene3D" id="2.60.120.10">
    <property type="entry name" value="Jelly Rolls"/>
    <property type="match status" value="1"/>
</dbReference>
<evidence type="ECO:0000313" key="4">
    <source>
        <dbReference type="Proteomes" id="UP001165561"/>
    </source>
</evidence>
<accession>A0ABT5U0P3</accession>
<feature type="compositionally biased region" description="Low complexity" evidence="1">
    <location>
        <begin position="12"/>
        <end position="22"/>
    </location>
</feature>
<dbReference type="InterPro" id="IPR011051">
    <property type="entry name" value="RmlC_Cupin_sf"/>
</dbReference>
<dbReference type="Proteomes" id="UP001165561">
    <property type="component" value="Unassembled WGS sequence"/>
</dbReference>
<name>A0ABT5U0P3_9MICO</name>
<dbReference type="InterPro" id="IPR014710">
    <property type="entry name" value="RmlC-like_jellyroll"/>
</dbReference>